<keyword evidence="1" id="KW-0479">Metal-binding</keyword>
<dbReference type="GO" id="GO:0007032">
    <property type="term" value="P:endosome organization"/>
    <property type="evidence" value="ECO:0007669"/>
    <property type="project" value="TreeGrafter"/>
</dbReference>
<reference evidence="10 11" key="1">
    <citation type="journal article" date="2015" name="Nat. Commun.">
        <title>Outbred genome sequencing and CRISPR/Cas9 gene editing in butterflies.</title>
        <authorList>
            <person name="Li X."/>
            <person name="Fan D."/>
            <person name="Zhang W."/>
            <person name="Liu G."/>
            <person name="Zhang L."/>
            <person name="Zhao L."/>
            <person name="Fang X."/>
            <person name="Chen L."/>
            <person name="Dong Y."/>
            <person name="Chen Y."/>
            <person name="Ding Y."/>
            <person name="Zhao R."/>
            <person name="Feng M."/>
            <person name="Zhu Y."/>
            <person name="Feng Y."/>
            <person name="Jiang X."/>
            <person name="Zhu D."/>
            <person name="Xiang H."/>
            <person name="Feng X."/>
            <person name="Li S."/>
            <person name="Wang J."/>
            <person name="Zhang G."/>
            <person name="Kronforst M.R."/>
            <person name="Wang W."/>
        </authorList>
    </citation>
    <scope>NUCLEOTIDE SEQUENCE [LARGE SCALE GENOMIC DNA]</scope>
    <source>
        <strain evidence="10">Ya'a_city_454_Pm</strain>
        <tissue evidence="10">Whole body</tissue>
    </source>
</reference>
<evidence type="ECO:0000259" key="8">
    <source>
        <dbReference type="PROSITE" id="PS50135"/>
    </source>
</evidence>
<protein>
    <submittedName>
        <fullName evidence="10">Uncharacterized protein</fullName>
    </submittedName>
</protein>
<dbReference type="SMART" id="SM00291">
    <property type="entry name" value="ZnF_ZZ"/>
    <property type="match status" value="1"/>
</dbReference>
<dbReference type="GO" id="GO:0035973">
    <property type="term" value="P:aggrephagy"/>
    <property type="evidence" value="ECO:0007669"/>
    <property type="project" value="TreeGrafter"/>
</dbReference>
<dbReference type="InterPro" id="IPR006612">
    <property type="entry name" value="THAP_Znf"/>
</dbReference>
<dbReference type="GO" id="GO:0070530">
    <property type="term" value="F:K63-linked polyubiquitin modification-dependent protein binding"/>
    <property type="evidence" value="ECO:0007669"/>
    <property type="project" value="TreeGrafter"/>
</dbReference>
<dbReference type="PANTHER" id="PTHR15090">
    <property type="entry name" value="SEQUESTOSOME 1-RELATED"/>
    <property type="match status" value="1"/>
</dbReference>
<accession>A0A0N0PEP1</accession>
<dbReference type="SUPFAM" id="SSF57716">
    <property type="entry name" value="Glucocorticoid receptor-like (DNA-binding domain)"/>
    <property type="match status" value="1"/>
</dbReference>
<dbReference type="Pfam" id="PF05485">
    <property type="entry name" value="THAP"/>
    <property type="match status" value="1"/>
</dbReference>
<dbReference type="GO" id="GO:0005080">
    <property type="term" value="F:protein kinase C binding"/>
    <property type="evidence" value="ECO:0007669"/>
    <property type="project" value="TreeGrafter"/>
</dbReference>
<keyword evidence="4 6" id="KW-0238">DNA-binding</keyword>
<dbReference type="Pfam" id="PF00569">
    <property type="entry name" value="ZZ"/>
    <property type="match status" value="1"/>
</dbReference>
<feature type="domain" description="ZZ-type" evidence="8">
    <location>
        <begin position="98"/>
        <end position="148"/>
    </location>
</feature>
<dbReference type="GO" id="GO:0016235">
    <property type="term" value="C:aggresome"/>
    <property type="evidence" value="ECO:0007669"/>
    <property type="project" value="TreeGrafter"/>
</dbReference>
<dbReference type="InParanoid" id="A0A0N0PEP1"/>
<dbReference type="PROSITE" id="PS50950">
    <property type="entry name" value="ZF_THAP"/>
    <property type="match status" value="1"/>
</dbReference>
<evidence type="ECO:0000256" key="5">
    <source>
        <dbReference type="PROSITE-ProRule" id="PRU00228"/>
    </source>
</evidence>
<name>A0A0N0PEP1_PAPMA</name>
<dbReference type="GO" id="GO:0003677">
    <property type="term" value="F:DNA binding"/>
    <property type="evidence" value="ECO:0007669"/>
    <property type="project" value="UniProtKB-UniRule"/>
</dbReference>
<dbReference type="SMART" id="SM00980">
    <property type="entry name" value="THAP"/>
    <property type="match status" value="1"/>
</dbReference>
<dbReference type="InterPro" id="IPR000433">
    <property type="entry name" value="Znf_ZZ"/>
</dbReference>
<evidence type="ECO:0000256" key="4">
    <source>
        <dbReference type="ARBA" id="ARBA00023125"/>
    </source>
</evidence>
<dbReference type="Proteomes" id="UP000053240">
    <property type="component" value="Unassembled WGS sequence"/>
</dbReference>
<keyword evidence="2 5" id="KW-0863">Zinc-finger</keyword>
<evidence type="ECO:0000259" key="9">
    <source>
        <dbReference type="PROSITE" id="PS50950"/>
    </source>
</evidence>
<feature type="region of interest" description="Disordered" evidence="7">
    <location>
        <begin position="223"/>
        <end position="250"/>
    </location>
</feature>
<dbReference type="EMBL" id="KQ459890">
    <property type="protein sequence ID" value="KPJ19557.1"/>
    <property type="molecule type" value="Genomic_DNA"/>
</dbReference>
<dbReference type="PROSITE" id="PS01357">
    <property type="entry name" value="ZF_ZZ_1"/>
    <property type="match status" value="1"/>
</dbReference>
<gene>
    <name evidence="10" type="ORF">RR48_05943</name>
</gene>
<feature type="domain" description="THAP-type" evidence="9">
    <location>
        <begin position="1"/>
        <end position="81"/>
    </location>
</feature>
<dbReference type="OrthoDB" id="2122982at2759"/>
<evidence type="ECO:0000313" key="10">
    <source>
        <dbReference type="EMBL" id="KPJ19557.1"/>
    </source>
</evidence>
<dbReference type="STRING" id="76193.A0A0N0PEP1"/>
<dbReference type="AlphaFoldDB" id="A0A0N0PEP1"/>
<dbReference type="SUPFAM" id="SSF57850">
    <property type="entry name" value="RING/U-box"/>
    <property type="match status" value="1"/>
</dbReference>
<dbReference type="PROSITE" id="PS50135">
    <property type="entry name" value="ZF_ZZ_2"/>
    <property type="match status" value="1"/>
</dbReference>
<keyword evidence="11" id="KW-1185">Reference proteome</keyword>
<dbReference type="GO" id="GO:0044753">
    <property type="term" value="C:amphisome"/>
    <property type="evidence" value="ECO:0007669"/>
    <property type="project" value="TreeGrafter"/>
</dbReference>
<evidence type="ECO:0000256" key="2">
    <source>
        <dbReference type="ARBA" id="ARBA00022771"/>
    </source>
</evidence>
<proteinExistence type="predicted"/>
<dbReference type="SMART" id="SM00692">
    <property type="entry name" value="DM3"/>
    <property type="match status" value="1"/>
</dbReference>
<dbReference type="CDD" id="cd02340">
    <property type="entry name" value="ZZ_NBR1_like"/>
    <property type="match status" value="1"/>
</dbReference>
<evidence type="ECO:0000256" key="7">
    <source>
        <dbReference type="SAM" id="MobiDB-lite"/>
    </source>
</evidence>
<dbReference type="InterPro" id="IPR043145">
    <property type="entry name" value="Znf_ZZ_sf"/>
</dbReference>
<evidence type="ECO:0000313" key="11">
    <source>
        <dbReference type="Proteomes" id="UP000053240"/>
    </source>
</evidence>
<dbReference type="InterPro" id="IPR052260">
    <property type="entry name" value="Autophagy_Rcpt_SigReg"/>
</dbReference>
<keyword evidence="3" id="KW-0862">Zinc</keyword>
<evidence type="ECO:0000256" key="6">
    <source>
        <dbReference type="PROSITE-ProRule" id="PRU00309"/>
    </source>
</evidence>
<evidence type="ECO:0000256" key="1">
    <source>
        <dbReference type="ARBA" id="ARBA00022723"/>
    </source>
</evidence>
<dbReference type="KEGG" id="pmac:106716801"/>
<organism evidence="10 11">
    <name type="scientific">Papilio machaon</name>
    <name type="common">Old World swallowtail butterfly</name>
    <dbReference type="NCBI Taxonomy" id="76193"/>
    <lineage>
        <taxon>Eukaryota</taxon>
        <taxon>Metazoa</taxon>
        <taxon>Ecdysozoa</taxon>
        <taxon>Arthropoda</taxon>
        <taxon>Hexapoda</taxon>
        <taxon>Insecta</taxon>
        <taxon>Pterygota</taxon>
        <taxon>Neoptera</taxon>
        <taxon>Endopterygota</taxon>
        <taxon>Lepidoptera</taxon>
        <taxon>Glossata</taxon>
        <taxon>Ditrysia</taxon>
        <taxon>Papilionoidea</taxon>
        <taxon>Papilionidae</taxon>
        <taxon>Papilioninae</taxon>
        <taxon>Papilio</taxon>
    </lineage>
</organism>
<dbReference type="GO" id="GO:0000423">
    <property type="term" value="P:mitophagy"/>
    <property type="evidence" value="ECO:0007669"/>
    <property type="project" value="TreeGrafter"/>
</dbReference>
<dbReference type="PANTHER" id="PTHR15090:SF0">
    <property type="entry name" value="SEQUESTOSOME-1"/>
    <property type="match status" value="1"/>
</dbReference>
<dbReference type="Gene3D" id="3.30.60.90">
    <property type="match status" value="1"/>
</dbReference>
<feature type="compositionally biased region" description="Basic and acidic residues" evidence="7">
    <location>
        <begin position="234"/>
        <end position="248"/>
    </location>
</feature>
<evidence type="ECO:0000256" key="3">
    <source>
        <dbReference type="ARBA" id="ARBA00022833"/>
    </source>
</evidence>
<dbReference type="GO" id="GO:0008270">
    <property type="term" value="F:zinc ion binding"/>
    <property type="evidence" value="ECO:0007669"/>
    <property type="project" value="UniProtKB-KW"/>
</dbReference>
<sequence length="322" mass="37203">MVNYCCVQGCGRNSRINKHLNFYNLPKERHRQIEWLKAAQREDLIKKNEDKIVSPRFCSRHFPPASIKNRNLSPDAVPTLYLPGSWDYDNFEPNPPVHIDIICDNCSKPITGFRYKCVNCDDFDLCQKCEMLEAHSHHFMLRMPQPLKFKLADNLIKKWRHLFKKAHVTPSSEDNLEDDISSDDEPITKYANNYDSGIDLSEDVKLKIRKEIHRTLKLYPENVQNKNASTSKKRSNDDIESFNKRRTMEAPLDDDDGEYLIVGNNAPDVVFADVNEIKDEEIVETNNENELSACFASMLPNNDSPVVLVQISDDISQLMILK</sequence>